<dbReference type="PROSITE" id="PS51257">
    <property type="entry name" value="PROKAR_LIPOPROTEIN"/>
    <property type="match status" value="1"/>
</dbReference>
<dbReference type="SUPFAM" id="SSF56436">
    <property type="entry name" value="C-type lectin-like"/>
    <property type="match status" value="1"/>
</dbReference>
<keyword evidence="4" id="KW-1185">Reference proteome</keyword>
<dbReference type="InterPro" id="IPR005532">
    <property type="entry name" value="SUMF_dom"/>
</dbReference>
<dbReference type="InterPro" id="IPR042095">
    <property type="entry name" value="SUMF_sf"/>
</dbReference>
<comment type="caution">
    <text evidence="3">The sequence shown here is derived from an EMBL/GenBank/DDBJ whole genome shotgun (WGS) entry which is preliminary data.</text>
</comment>
<dbReference type="Proteomes" id="UP000753961">
    <property type="component" value="Unassembled WGS sequence"/>
</dbReference>
<gene>
    <name evidence="3" type="ORF">KUV50_07095</name>
</gene>
<organism evidence="3 4">
    <name type="scientific">Membranihabitans marinus</name>
    <dbReference type="NCBI Taxonomy" id="1227546"/>
    <lineage>
        <taxon>Bacteria</taxon>
        <taxon>Pseudomonadati</taxon>
        <taxon>Bacteroidota</taxon>
        <taxon>Saprospiria</taxon>
        <taxon>Saprospirales</taxon>
        <taxon>Saprospiraceae</taxon>
        <taxon>Membranihabitans</taxon>
    </lineage>
</organism>
<dbReference type="PANTHER" id="PTHR23150">
    <property type="entry name" value="SULFATASE MODIFYING FACTOR 1, 2"/>
    <property type="match status" value="1"/>
</dbReference>
<protein>
    <submittedName>
        <fullName evidence="3">SUMF1/EgtB/PvdO family nonheme iron enzyme</fullName>
    </submittedName>
</protein>
<evidence type="ECO:0000313" key="3">
    <source>
        <dbReference type="EMBL" id="MBY5957889.1"/>
    </source>
</evidence>
<feature type="domain" description="Sulfatase-modifying factor enzyme-like" evidence="2">
    <location>
        <begin position="53"/>
        <end position="367"/>
    </location>
</feature>
<sequence length="497" mass="56853">MRTYSYIALTVAFLLGLASCKKQDVSSTTGWKYNSEEWGGFQKLDYEGQITGPNLVLIPGGTFTMGNPQEDVMYRWDAVPRRVTVSSFYMDETEVANIDYREFVYWNNRVFGEQYPQRIKDILPDTMVWREELAYNEPYVENYFRHPSYDDYPVVGVSWEQAVEYCKWRTDRVNEMLLIEKGILNPNPDQKNADNFNTEAYLAGKYEGSVKKNLKDLSTGGERPVNYSDGIMLPSYRLPTEAEWEYAAYALEGNLESEVNDLITDRKIYPWNGNTVRYKWRGKYQGEYMANFKQGAGNYMGVAGHLNDKASIPGPTVSFYPNDYGLYNMAGNVSEWVADVYRPMHSLTLRDADNQDLNPFRGNTFSTAVKNDDGSLADKDSLGRIQRRLMTEEEVDNVQSISVADARNYKDGDEDSGAEYIYGENSLVSDSTRVIKGGSWADRPYWLSPGTRRYMNQDMSSRSVGFRCAMTRNGPPSGNDGDGGNMFKKRKKSKRRY</sequence>
<evidence type="ECO:0000313" key="4">
    <source>
        <dbReference type="Proteomes" id="UP000753961"/>
    </source>
</evidence>
<evidence type="ECO:0000259" key="2">
    <source>
        <dbReference type="Pfam" id="PF03781"/>
    </source>
</evidence>
<name>A0A953HMM4_9BACT</name>
<dbReference type="Pfam" id="PF03781">
    <property type="entry name" value="FGE-sulfatase"/>
    <property type="match status" value="1"/>
</dbReference>
<dbReference type="EMBL" id="JAHVHU010000006">
    <property type="protein sequence ID" value="MBY5957889.1"/>
    <property type="molecule type" value="Genomic_DNA"/>
</dbReference>
<feature type="compositionally biased region" description="Basic residues" evidence="1">
    <location>
        <begin position="487"/>
        <end position="497"/>
    </location>
</feature>
<dbReference type="RefSeq" id="WP_222579409.1">
    <property type="nucleotide sequence ID" value="NZ_JAHVHU010000006.1"/>
</dbReference>
<dbReference type="Gene3D" id="3.90.1580.10">
    <property type="entry name" value="paralog of FGE (formylglycine-generating enzyme)"/>
    <property type="match status" value="1"/>
</dbReference>
<accession>A0A953HMM4</accession>
<dbReference type="AlphaFoldDB" id="A0A953HMM4"/>
<dbReference type="InterPro" id="IPR016187">
    <property type="entry name" value="CTDL_fold"/>
</dbReference>
<dbReference type="InterPro" id="IPR051043">
    <property type="entry name" value="Sulfatase_Mod_Factor_Kinase"/>
</dbReference>
<dbReference type="GO" id="GO:0120147">
    <property type="term" value="F:formylglycine-generating oxidase activity"/>
    <property type="evidence" value="ECO:0007669"/>
    <property type="project" value="TreeGrafter"/>
</dbReference>
<feature type="region of interest" description="Disordered" evidence="1">
    <location>
        <begin position="470"/>
        <end position="497"/>
    </location>
</feature>
<reference evidence="3" key="1">
    <citation type="submission" date="2021-06" db="EMBL/GenBank/DDBJ databases">
        <title>44 bacteria genomes isolated from Dapeng, Shenzhen.</title>
        <authorList>
            <person name="Zheng W."/>
            <person name="Yu S."/>
            <person name="Huang Y."/>
        </authorList>
    </citation>
    <scope>NUCLEOTIDE SEQUENCE</scope>
    <source>
        <strain evidence="3">DP5N28-2</strain>
    </source>
</reference>
<proteinExistence type="predicted"/>
<evidence type="ECO:0000256" key="1">
    <source>
        <dbReference type="SAM" id="MobiDB-lite"/>
    </source>
</evidence>
<dbReference type="PANTHER" id="PTHR23150:SF19">
    <property type="entry name" value="FORMYLGLYCINE-GENERATING ENZYME"/>
    <property type="match status" value="1"/>
</dbReference>